<dbReference type="Proteomes" id="UP000198852">
    <property type="component" value="Unassembled WGS sequence"/>
</dbReference>
<evidence type="ECO:0000313" key="2">
    <source>
        <dbReference type="EMBL" id="SFS37635.1"/>
    </source>
</evidence>
<reference evidence="3" key="1">
    <citation type="submission" date="2016-10" db="EMBL/GenBank/DDBJ databases">
        <authorList>
            <person name="Varghese N."/>
            <person name="Submissions S."/>
        </authorList>
    </citation>
    <scope>NUCLEOTIDE SEQUENCE [LARGE SCALE GENOMIC DNA]</scope>
    <source>
        <strain evidence="3">DSM 44771</strain>
    </source>
</reference>
<name>A0A1I6PBZ3_9PSEU</name>
<dbReference type="InterPro" id="IPR036894">
    <property type="entry name" value="YbaB-like_sf"/>
</dbReference>
<dbReference type="SUPFAM" id="SSF82607">
    <property type="entry name" value="YbaB-like"/>
    <property type="match status" value="1"/>
</dbReference>
<dbReference type="GO" id="GO:0003677">
    <property type="term" value="F:DNA binding"/>
    <property type="evidence" value="ECO:0007669"/>
    <property type="project" value="UniProtKB-KW"/>
</dbReference>
<accession>A0A1I6PBZ3</accession>
<dbReference type="InterPro" id="IPR004401">
    <property type="entry name" value="YbaB/EbfC"/>
</dbReference>
<evidence type="ECO:0000313" key="3">
    <source>
        <dbReference type="Proteomes" id="UP000198852"/>
    </source>
</evidence>
<dbReference type="Gene3D" id="3.30.1310.10">
    <property type="entry name" value="Nucleoid-associated protein YbaB-like domain"/>
    <property type="match status" value="1"/>
</dbReference>
<dbReference type="EMBL" id="FOZX01000001">
    <property type="protein sequence ID" value="SFS37635.1"/>
    <property type="molecule type" value="Genomic_DNA"/>
</dbReference>
<dbReference type="RefSeq" id="WP_093413523.1">
    <property type="nucleotide sequence ID" value="NZ_FOZX01000001.1"/>
</dbReference>
<keyword evidence="3" id="KW-1185">Reference proteome</keyword>
<protein>
    <submittedName>
        <fullName evidence="2">Conserved DNA-binding protein YbaB</fullName>
    </submittedName>
</protein>
<organism evidence="2 3">
    <name type="scientific">Saccharopolyspora flava</name>
    <dbReference type="NCBI Taxonomy" id="95161"/>
    <lineage>
        <taxon>Bacteria</taxon>
        <taxon>Bacillati</taxon>
        <taxon>Actinomycetota</taxon>
        <taxon>Actinomycetes</taxon>
        <taxon>Pseudonocardiales</taxon>
        <taxon>Pseudonocardiaceae</taxon>
        <taxon>Saccharopolyspora</taxon>
    </lineage>
</organism>
<evidence type="ECO:0000256" key="1">
    <source>
        <dbReference type="SAM" id="MobiDB-lite"/>
    </source>
</evidence>
<sequence length="153" mass="16270">MDGSILDPDSAHERLAAWKGRIEKLAADTQTMSQRFQEVRVTAKDPGGIVAVTIDSSGALADIQLTSKMKSSDPDAVSRAIMTAFAEAKNQLAQRSQEIIAETMGTESPAARAIADSVGAQLAADPDAVAAKPSAPEPPDDEDNENRSFMEKW</sequence>
<keyword evidence="2" id="KW-0238">DNA-binding</keyword>
<dbReference type="AlphaFoldDB" id="A0A1I6PBZ3"/>
<dbReference type="STRING" id="95161.SAMN05660874_00635"/>
<gene>
    <name evidence="2" type="ORF">SAMN05660874_00635</name>
</gene>
<feature type="region of interest" description="Disordered" evidence="1">
    <location>
        <begin position="118"/>
        <end position="153"/>
    </location>
</feature>
<dbReference type="Pfam" id="PF02575">
    <property type="entry name" value="YbaB_DNA_bd"/>
    <property type="match status" value="1"/>
</dbReference>
<dbReference type="OrthoDB" id="3695809at2"/>
<feature type="compositionally biased region" description="Low complexity" evidence="1">
    <location>
        <begin position="120"/>
        <end position="134"/>
    </location>
</feature>
<proteinExistence type="predicted"/>